<dbReference type="AlphaFoldDB" id="T0RN21"/>
<proteinExistence type="predicted"/>
<accession>T0RN21</accession>
<organism evidence="2 3">
    <name type="scientific">Saprolegnia diclina (strain VS20)</name>
    <dbReference type="NCBI Taxonomy" id="1156394"/>
    <lineage>
        <taxon>Eukaryota</taxon>
        <taxon>Sar</taxon>
        <taxon>Stramenopiles</taxon>
        <taxon>Oomycota</taxon>
        <taxon>Saprolegniomycetes</taxon>
        <taxon>Saprolegniales</taxon>
        <taxon>Saprolegniaceae</taxon>
        <taxon>Saprolegnia</taxon>
    </lineage>
</organism>
<feature type="region of interest" description="Disordered" evidence="1">
    <location>
        <begin position="35"/>
        <end position="65"/>
    </location>
</feature>
<dbReference type="OMA" id="RFDETAC"/>
<protein>
    <submittedName>
        <fullName evidence="2">Uncharacterized protein</fullName>
    </submittedName>
</protein>
<dbReference type="RefSeq" id="XP_008612971.1">
    <property type="nucleotide sequence ID" value="XM_008614749.1"/>
</dbReference>
<dbReference type="Proteomes" id="UP000030762">
    <property type="component" value="Unassembled WGS sequence"/>
</dbReference>
<dbReference type="OrthoDB" id="65815at2759"/>
<evidence type="ECO:0000313" key="3">
    <source>
        <dbReference type="Proteomes" id="UP000030762"/>
    </source>
</evidence>
<dbReference type="VEuPathDB" id="FungiDB:SDRG_08850"/>
<dbReference type="EMBL" id="JH767158">
    <property type="protein sequence ID" value="EQC33748.1"/>
    <property type="molecule type" value="Genomic_DNA"/>
</dbReference>
<sequence length="226" mass="25261">MQRFKGDSLPSYYIATPKKSASSLVIADIQSHCSPTTSSTCDAPQHKTRSTQDDAKRVTVRPTSSNNRNHVVVKRRVERPSLSAQLASIGQQAQTLVESLRPPNVGGDLIVPTSSMTVGRLECKFPSPARFDETACKYQFLVASRDIAMVMYYRDMTQVTLDGRATSLKFKIGHALDEFGSDYDHRNRQHFITIGFASVTDFERVRTFLRLRVPRHRRPPGAGSSN</sequence>
<gene>
    <name evidence="2" type="ORF">SDRG_08850</name>
</gene>
<keyword evidence="3" id="KW-1185">Reference proteome</keyword>
<reference evidence="2 3" key="1">
    <citation type="submission" date="2012-04" db="EMBL/GenBank/DDBJ databases">
        <title>The Genome Sequence of Saprolegnia declina VS20.</title>
        <authorList>
            <consortium name="The Broad Institute Genome Sequencing Platform"/>
            <person name="Russ C."/>
            <person name="Nusbaum C."/>
            <person name="Tyler B."/>
            <person name="van West P."/>
            <person name="Dieguez-Uribeondo J."/>
            <person name="de Bruijn I."/>
            <person name="Tripathy S."/>
            <person name="Jiang R."/>
            <person name="Young S.K."/>
            <person name="Zeng Q."/>
            <person name="Gargeya S."/>
            <person name="Fitzgerald M."/>
            <person name="Haas B."/>
            <person name="Abouelleil A."/>
            <person name="Alvarado L."/>
            <person name="Arachchi H.M."/>
            <person name="Berlin A."/>
            <person name="Chapman S.B."/>
            <person name="Goldberg J."/>
            <person name="Griggs A."/>
            <person name="Gujja S."/>
            <person name="Hansen M."/>
            <person name="Howarth C."/>
            <person name="Imamovic A."/>
            <person name="Larimer J."/>
            <person name="McCowen C."/>
            <person name="Montmayeur A."/>
            <person name="Murphy C."/>
            <person name="Neiman D."/>
            <person name="Pearson M."/>
            <person name="Priest M."/>
            <person name="Roberts A."/>
            <person name="Saif S."/>
            <person name="Shea T."/>
            <person name="Sisk P."/>
            <person name="Sykes S."/>
            <person name="Wortman J."/>
            <person name="Nusbaum C."/>
            <person name="Birren B."/>
        </authorList>
    </citation>
    <scope>NUCLEOTIDE SEQUENCE [LARGE SCALE GENOMIC DNA]</scope>
    <source>
        <strain evidence="2 3">VS20</strain>
    </source>
</reference>
<name>T0RN21_SAPDV</name>
<evidence type="ECO:0000256" key="1">
    <source>
        <dbReference type="SAM" id="MobiDB-lite"/>
    </source>
</evidence>
<dbReference type="eggNOG" id="ENOG502SA7F">
    <property type="taxonomic scope" value="Eukaryota"/>
</dbReference>
<dbReference type="InParanoid" id="T0RN21"/>
<dbReference type="GeneID" id="19949577"/>
<evidence type="ECO:0000313" key="2">
    <source>
        <dbReference type="EMBL" id="EQC33748.1"/>
    </source>
</evidence>